<reference evidence="2 3" key="1">
    <citation type="submission" date="2024-04" db="EMBL/GenBank/DDBJ databases">
        <title>Tritrichomonas musculus Genome.</title>
        <authorList>
            <person name="Alves-Ferreira E."/>
            <person name="Grigg M."/>
            <person name="Lorenzi H."/>
            <person name="Galac M."/>
        </authorList>
    </citation>
    <scope>NUCLEOTIDE SEQUENCE [LARGE SCALE GENOMIC DNA]</scope>
    <source>
        <strain evidence="2 3">EAF2021</strain>
    </source>
</reference>
<sequence>MEFGIQVENTPFTPFKFQSEKDISFQQIMTTLNEKPKNISVVVFSQNPISVTDSSIQSKHFKIMPNGFPSSVDFLLFKFFVSQSLISNHLVKIAVISANDFFASSYVIARWLIDEKGINLTQAIEALRKSFSIGFIEIDLKEKLTQMYIYEGPSIFLKTNRFPVNKEQDEVGINLIIQDDNQQPIKTNSGPKPKPPPPPPPPPPRPQLQFQFPTPKEKFPSKLQNHANSDFLYQKNKQQPQYLTNSSQEQQKYPLQKTTYKQSNDLVNQHEEIQFLNVSPQSQSKHRHHHHRKHEKHEQNPEVPLEQNSFYQYEENTKNSYDQPQSAVENTYDTYYQTPNKPDYLHTPPPQSDYPPKPDYYSDLYHTTSVDYQSSYYPKYDQTHQTHSYDQQQFSNYYQYDNHPNINSYQYDRHLNTNSYQYDHPQNTDYYHYDKNQQSTSYLYEDQQNHNSYRYDNHLNPNSYYYDHRSNVDPYHYEGQQNPTSYQYDHTQQTQYDHSIDYQYQTLYNDYPNEYYQNRNAHEQYPIDNQFHDIPKRYSDIYNQEYRKGIPQYSQNHRIIHDDITNPIPPEPSVQLTLHNQPEQSRILYSLIDDQKKRQSQPQTDIPIEKESIPLYSSSLLNNSAVDSDESDSNLKRPTDDQSVPNENQPLEQLKKLFSSSSIDSIESPHNVDNVSYQIFTHIPISRIGEDTSSDEYGEVCKDIASYLSIRNVDLQNIKSLPFTNEEQLTPESFNTFGSCIKKDIIIRPIPDGVRCFLVARGSKRFLISSEACREVKVSLFSINMDDVTQSMKKALFEGFLVRHKFDNNNSYFIITDCFYSNIDLSNYTYSARLEEAKKVVELQSKNQNQDNIILDTVETFPIYKFEELSKNKRFNYEVVGFSFLSPDATRQPNLNQFNYDDSDIKYQIIDTICCSNVFRWFIDGCPVVEININNSMKCVGLARRNNSDDLVEAVDFGFAKKSMLRFNKKIVDLEYSSNLSKWQIKCISSQYKTWYADDVKNVVCGKEVMSFNEVKQEIDEFVRKFSINNIV</sequence>
<evidence type="ECO:0008006" key="4">
    <source>
        <dbReference type="Google" id="ProtNLM"/>
    </source>
</evidence>
<feature type="compositionally biased region" description="Basic residues" evidence="1">
    <location>
        <begin position="284"/>
        <end position="295"/>
    </location>
</feature>
<name>A0ABR2K3J6_9EUKA</name>
<keyword evidence="3" id="KW-1185">Reference proteome</keyword>
<evidence type="ECO:0000313" key="3">
    <source>
        <dbReference type="Proteomes" id="UP001470230"/>
    </source>
</evidence>
<feature type="region of interest" description="Disordered" evidence="1">
    <location>
        <begin position="177"/>
        <end position="222"/>
    </location>
</feature>
<feature type="region of interest" description="Disordered" evidence="1">
    <location>
        <begin position="334"/>
        <end position="362"/>
    </location>
</feature>
<feature type="compositionally biased region" description="Pro residues" evidence="1">
    <location>
        <begin position="192"/>
        <end position="206"/>
    </location>
</feature>
<organism evidence="2 3">
    <name type="scientific">Tritrichomonas musculus</name>
    <dbReference type="NCBI Taxonomy" id="1915356"/>
    <lineage>
        <taxon>Eukaryota</taxon>
        <taxon>Metamonada</taxon>
        <taxon>Parabasalia</taxon>
        <taxon>Tritrichomonadida</taxon>
        <taxon>Tritrichomonadidae</taxon>
        <taxon>Tritrichomonas</taxon>
    </lineage>
</organism>
<feature type="region of interest" description="Disordered" evidence="1">
    <location>
        <begin position="623"/>
        <end position="650"/>
    </location>
</feature>
<evidence type="ECO:0000256" key="1">
    <source>
        <dbReference type="SAM" id="MobiDB-lite"/>
    </source>
</evidence>
<dbReference type="Proteomes" id="UP001470230">
    <property type="component" value="Unassembled WGS sequence"/>
</dbReference>
<protein>
    <recommendedName>
        <fullName evidence="4">DEP domain-containing protein</fullName>
    </recommendedName>
</protein>
<feature type="compositionally biased region" description="Polar residues" evidence="1">
    <location>
        <begin position="179"/>
        <end position="190"/>
    </location>
</feature>
<feature type="compositionally biased region" description="Pro residues" evidence="1">
    <location>
        <begin position="347"/>
        <end position="358"/>
    </location>
</feature>
<comment type="caution">
    <text evidence="2">The sequence shown here is derived from an EMBL/GenBank/DDBJ whole genome shotgun (WGS) entry which is preliminary data.</text>
</comment>
<accession>A0ABR2K3J6</accession>
<dbReference type="Gene3D" id="3.30.470.30">
    <property type="entry name" value="DNA ligase/mRNA capping enzyme"/>
    <property type="match status" value="1"/>
</dbReference>
<feature type="region of interest" description="Disordered" evidence="1">
    <location>
        <begin position="279"/>
        <end position="305"/>
    </location>
</feature>
<gene>
    <name evidence="2" type="ORF">M9Y10_040794</name>
</gene>
<feature type="compositionally biased region" description="Polar residues" evidence="1">
    <location>
        <begin position="641"/>
        <end position="650"/>
    </location>
</feature>
<evidence type="ECO:0000313" key="2">
    <source>
        <dbReference type="EMBL" id="KAK8885348.1"/>
    </source>
</evidence>
<dbReference type="EMBL" id="JAPFFF010000007">
    <property type="protein sequence ID" value="KAK8885348.1"/>
    <property type="molecule type" value="Genomic_DNA"/>
</dbReference>
<dbReference type="SUPFAM" id="SSF101447">
    <property type="entry name" value="Formin homology 2 domain (FH2 domain)"/>
    <property type="match status" value="1"/>
</dbReference>
<proteinExistence type="predicted"/>